<dbReference type="Proteomes" id="UP000499080">
    <property type="component" value="Unassembled WGS sequence"/>
</dbReference>
<proteinExistence type="predicted"/>
<name>A0A4Y2IBV5_ARAVE</name>
<reference evidence="1 2" key="1">
    <citation type="journal article" date="2019" name="Sci. Rep.">
        <title>Orb-weaving spider Araneus ventricosus genome elucidates the spidroin gene catalogue.</title>
        <authorList>
            <person name="Kono N."/>
            <person name="Nakamura H."/>
            <person name="Ohtoshi R."/>
            <person name="Moran D.A.P."/>
            <person name="Shinohara A."/>
            <person name="Yoshida Y."/>
            <person name="Fujiwara M."/>
            <person name="Mori M."/>
            <person name="Tomita M."/>
            <person name="Arakawa K."/>
        </authorList>
    </citation>
    <scope>NUCLEOTIDE SEQUENCE [LARGE SCALE GENOMIC DNA]</scope>
</reference>
<gene>
    <name evidence="1" type="ORF">AVEN_126577_1</name>
</gene>
<comment type="caution">
    <text evidence="1">The sequence shown here is derived from an EMBL/GenBank/DDBJ whole genome shotgun (WGS) entry which is preliminary data.</text>
</comment>
<accession>A0A4Y2IBV5</accession>
<protein>
    <submittedName>
        <fullName evidence="1">Uncharacterized protein</fullName>
    </submittedName>
</protein>
<keyword evidence="2" id="KW-1185">Reference proteome</keyword>
<dbReference type="OrthoDB" id="6413289at2759"/>
<evidence type="ECO:0000313" key="1">
    <source>
        <dbReference type="EMBL" id="GBM74526.1"/>
    </source>
</evidence>
<sequence length="90" mass="10478">MDVKLENTLENWNKYRDESCKLPEETQKKQFNEICQLSGEYWLESCRDANSSLCLEHSEINVSIIIGGLSAQKQALLQKLYRPKLKEILC</sequence>
<dbReference type="AlphaFoldDB" id="A0A4Y2IBV5"/>
<dbReference type="EMBL" id="BGPR01002503">
    <property type="protein sequence ID" value="GBM74526.1"/>
    <property type="molecule type" value="Genomic_DNA"/>
</dbReference>
<evidence type="ECO:0000313" key="2">
    <source>
        <dbReference type="Proteomes" id="UP000499080"/>
    </source>
</evidence>
<organism evidence="1 2">
    <name type="scientific">Araneus ventricosus</name>
    <name type="common">Orbweaver spider</name>
    <name type="synonym">Epeira ventricosa</name>
    <dbReference type="NCBI Taxonomy" id="182803"/>
    <lineage>
        <taxon>Eukaryota</taxon>
        <taxon>Metazoa</taxon>
        <taxon>Ecdysozoa</taxon>
        <taxon>Arthropoda</taxon>
        <taxon>Chelicerata</taxon>
        <taxon>Arachnida</taxon>
        <taxon>Araneae</taxon>
        <taxon>Araneomorphae</taxon>
        <taxon>Entelegynae</taxon>
        <taxon>Araneoidea</taxon>
        <taxon>Araneidae</taxon>
        <taxon>Araneus</taxon>
    </lineage>
</organism>